<evidence type="ECO:0000313" key="6">
    <source>
        <dbReference type="EMBL" id="CAA3003328.1"/>
    </source>
</evidence>
<dbReference type="GO" id="GO:0006355">
    <property type="term" value="P:regulation of DNA-templated transcription"/>
    <property type="evidence" value="ECO:0007669"/>
    <property type="project" value="InterPro"/>
</dbReference>
<dbReference type="GO" id="GO:0009725">
    <property type="term" value="P:response to hormone"/>
    <property type="evidence" value="ECO:0007669"/>
    <property type="project" value="InterPro"/>
</dbReference>
<dbReference type="PANTHER" id="PTHR31384:SF94">
    <property type="entry name" value="AUXIN RESPONSE FACTOR 17"/>
    <property type="match status" value="1"/>
</dbReference>
<evidence type="ECO:0000256" key="4">
    <source>
        <dbReference type="ARBA" id="ARBA00023163"/>
    </source>
</evidence>
<sequence length="107" mass="12285">MGLQPAHPSLPRLRTRLNGREENEVISYAKILTPSDCADLIFPPLDLSVEPPMYQNLVIKDIFNFAWEFLHVYHGTLPRVLTTGWNRFTPENVVFMPKTSTNEIFIG</sequence>
<proteinExistence type="predicted"/>
<dbReference type="Gramene" id="OE9A015436T1">
    <property type="protein sequence ID" value="OE9A015436C1"/>
    <property type="gene ID" value="OE9A015436"/>
</dbReference>
<dbReference type="Proteomes" id="UP000594638">
    <property type="component" value="Unassembled WGS sequence"/>
</dbReference>
<evidence type="ECO:0000313" key="7">
    <source>
        <dbReference type="Proteomes" id="UP000594638"/>
    </source>
</evidence>
<reference evidence="6 7" key="1">
    <citation type="submission" date="2019-12" db="EMBL/GenBank/DDBJ databases">
        <authorList>
            <person name="Alioto T."/>
            <person name="Alioto T."/>
            <person name="Gomez Garrido J."/>
        </authorList>
    </citation>
    <scope>NUCLEOTIDE SEQUENCE [LARGE SCALE GENOMIC DNA]</scope>
</reference>
<dbReference type="EMBL" id="CACTIH010005949">
    <property type="protein sequence ID" value="CAA3003328.1"/>
    <property type="molecule type" value="Genomic_DNA"/>
</dbReference>
<evidence type="ECO:0000256" key="2">
    <source>
        <dbReference type="ARBA" id="ARBA00023015"/>
    </source>
</evidence>
<organism evidence="6 7">
    <name type="scientific">Olea europaea subsp. europaea</name>
    <dbReference type="NCBI Taxonomy" id="158383"/>
    <lineage>
        <taxon>Eukaryota</taxon>
        <taxon>Viridiplantae</taxon>
        <taxon>Streptophyta</taxon>
        <taxon>Embryophyta</taxon>
        <taxon>Tracheophyta</taxon>
        <taxon>Spermatophyta</taxon>
        <taxon>Magnoliopsida</taxon>
        <taxon>eudicotyledons</taxon>
        <taxon>Gunneridae</taxon>
        <taxon>Pentapetalae</taxon>
        <taxon>asterids</taxon>
        <taxon>lamiids</taxon>
        <taxon>Lamiales</taxon>
        <taxon>Oleaceae</taxon>
        <taxon>Oleeae</taxon>
        <taxon>Olea</taxon>
    </lineage>
</organism>
<comment type="caution">
    <text evidence="6">The sequence shown here is derived from an EMBL/GenBank/DDBJ whole genome shotgun (WGS) entry which is preliminary data.</text>
</comment>
<keyword evidence="7" id="KW-1185">Reference proteome</keyword>
<evidence type="ECO:0000256" key="5">
    <source>
        <dbReference type="ARBA" id="ARBA00023242"/>
    </source>
</evidence>
<dbReference type="GO" id="GO:0003677">
    <property type="term" value="F:DNA binding"/>
    <property type="evidence" value="ECO:0007669"/>
    <property type="project" value="UniProtKB-KW"/>
</dbReference>
<accession>A0A8S0TH59</accession>
<gene>
    <name evidence="6" type="ORF">OLEA9_A015436</name>
</gene>
<comment type="subcellular location">
    <subcellularLocation>
        <location evidence="1">Nucleus</location>
    </subcellularLocation>
</comment>
<dbReference type="InterPro" id="IPR015300">
    <property type="entry name" value="DNA-bd_pseudobarrel_sf"/>
</dbReference>
<feature type="non-terminal residue" evidence="6">
    <location>
        <position position="107"/>
    </location>
</feature>
<keyword evidence="3" id="KW-0238">DNA-binding</keyword>
<keyword evidence="4" id="KW-0804">Transcription</keyword>
<evidence type="ECO:0000256" key="1">
    <source>
        <dbReference type="ARBA" id="ARBA00004123"/>
    </source>
</evidence>
<keyword evidence="5" id="KW-0539">Nucleus</keyword>
<protein>
    <submittedName>
        <fullName evidence="6">Uncharacterized protein</fullName>
    </submittedName>
</protein>
<dbReference type="AlphaFoldDB" id="A0A8S0TH59"/>
<dbReference type="GO" id="GO:0005634">
    <property type="term" value="C:nucleus"/>
    <property type="evidence" value="ECO:0007669"/>
    <property type="project" value="UniProtKB-SubCell"/>
</dbReference>
<dbReference type="PANTHER" id="PTHR31384">
    <property type="entry name" value="AUXIN RESPONSE FACTOR 4-RELATED"/>
    <property type="match status" value="1"/>
</dbReference>
<dbReference type="Gene3D" id="2.40.330.10">
    <property type="entry name" value="DNA-binding pseudobarrel domain"/>
    <property type="match status" value="1"/>
</dbReference>
<evidence type="ECO:0000256" key="3">
    <source>
        <dbReference type="ARBA" id="ARBA00023125"/>
    </source>
</evidence>
<dbReference type="InterPro" id="IPR044835">
    <property type="entry name" value="ARF_plant"/>
</dbReference>
<keyword evidence="2" id="KW-0805">Transcription regulation</keyword>
<dbReference type="SUPFAM" id="SSF101936">
    <property type="entry name" value="DNA-binding pseudobarrel domain"/>
    <property type="match status" value="1"/>
</dbReference>
<name>A0A8S0TH59_OLEEU</name>